<dbReference type="SUPFAM" id="SSF56672">
    <property type="entry name" value="DNA/RNA polymerases"/>
    <property type="match status" value="1"/>
</dbReference>
<keyword evidence="7" id="KW-0695">RNA-directed DNA polymerase</keyword>
<name>A0A9Q0NDZ7_9DIPT</name>
<dbReference type="InterPro" id="IPR043502">
    <property type="entry name" value="DNA/RNA_pol_sf"/>
</dbReference>
<evidence type="ECO:0000256" key="4">
    <source>
        <dbReference type="ARBA" id="ARBA00022722"/>
    </source>
</evidence>
<keyword evidence="5" id="KW-0255">Endonuclease</keyword>
<dbReference type="CDD" id="cd01647">
    <property type="entry name" value="RT_LTR"/>
    <property type="match status" value="1"/>
</dbReference>
<keyword evidence="6" id="KW-0378">Hydrolase</keyword>
<evidence type="ECO:0000256" key="8">
    <source>
        <dbReference type="SAM" id="MobiDB-lite"/>
    </source>
</evidence>
<dbReference type="Pfam" id="PF17921">
    <property type="entry name" value="Integrase_H2C2"/>
    <property type="match status" value="1"/>
</dbReference>
<dbReference type="Proteomes" id="UP001151699">
    <property type="component" value="Chromosome A"/>
</dbReference>
<keyword evidence="4" id="KW-0540">Nuclease</keyword>
<dbReference type="AlphaFoldDB" id="A0A9Q0NDZ7"/>
<dbReference type="Gene3D" id="3.30.70.270">
    <property type="match status" value="2"/>
</dbReference>
<dbReference type="PROSITE" id="PS50878">
    <property type="entry name" value="RT_POL"/>
    <property type="match status" value="1"/>
</dbReference>
<dbReference type="EC" id="2.7.7.49" evidence="1"/>
<comment type="caution">
    <text evidence="10">The sequence shown here is derived from an EMBL/GenBank/DDBJ whole genome shotgun (WGS) entry which is preliminary data.</text>
</comment>
<keyword evidence="3" id="KW-0548">Nucleotidyltransferase</keyword>
<dbReference type="GO" id="GO:0003964">
    <property type="term" value="F:RNA-directed DNA polymerase activity"/>
    <property type="evidence" value="ECO:0007669"/>
    <property type="project" value="UniProtKB-KW"/>
</dbReference>
<dbReference type="PANTHER" id="PTHR37984:SF11">
    <property type="entry name" value="INTEGRASE CATALYTIC DOMAIN-CONTAINING PROTEIN"/>
    <property type="match status" value="1"/>
</dbReference>
<dbReference type="PANTHER" id="PTHR37984">
    <property type="entry name" value="PROTEIN CBG26694"/>
    <property type="match status" value="1"/>
</dbReference>
<dbReference type="OrthoDB" id="7755771at2759"/>
<feature type="region of interest" description="Disordered" evidence="8">
    <location>
        <begin position="409"/>
        <end position="442"/>
    </location>
</feature>
<dbReference type="GO" id="GO:0004519">
    <property type="term" value="F:endonuclease activity"/>
    <property type="evidence" value="ECO:0007669"/>
    <property type="project" value="UniProtKB-KW"/>
</dbReference>
<evidence type="ECO:0000313" key="11">
    <source>
        <dbReference type="Proteomes" id="UP001151699"/>
    </source>
</evidence>
<proteinExistence type="predicted"/>
<dbReference type="Pfam" id="PF17917">
    <property type="entry name" value="RT_RNaseH"/>
    <property type="match status" value="1"/>
</dbReference>
<dbReference type="Gene3D" id="1.10.340.70">
    <property type="match status" value="1"/>
</dbReference>
<reference evidence="10" key="1">
    <citation type="submission" date="2022-07" db="EMBL/GenBank/DDBJ databases">
        <authorList>
            <person name="Trinca V."/>
            <person name="Uliana J.V.C."/>
            <person name="Torres T.T."/>
            <person name="Ward R.J."/>
            <person name="Monesi N."/>
        </authorList>
    </citation>
    <scope>NUCLEOTIDE SEQUENCE</scope>
    <source>
        <strain evidence="10">HSMRA1968</strain>
        <tissue evidence="10">Whole embryos</tissue>
    </source>
</reference>
<dbReference type="InterPro" id="IPR041588">
    <property type="entry name" value="Integrase_H2C2"/>
</dbReference>
<evidence type="ECO:0000256" key="2">
    <source>
        <dbReference type="ARBA" id="ARBA00022679"/>
    </source>
</evidence>
<dbReference type="CDD" id="cd09274">
    <property type="entry name" value="RNase_HI_RT_Ty3"/>
    <property type="match status" value="1"/>
</dbReference>
<dbReference type="SMART" id="SM00343">
    <property type="entry name" value="ZnF_C2HC"/>
    <property type="match status" value="2"/>
</dbReference>
<dbReference type="Pfam" id="PF00078">
    <property type="entry name" value="RVT_1"/>
    <property type="match status" value="1"/>
</dbReference>
<evidence type="ECO:0000256" key="1">
    <source>
        <dbReference type="ARBA" id="ARBA00012493"/>
    </source>
</evidence>
<evidence type="ECO:0000259" key="9">
    <source>
        <dbReference type="PROSITE" id="PS50878"/>
    </source>
</evidence>
<evidence type="ECO:0000256" key="5">
    <source>
        <dbReference type="ARBA" id="ARBA00022759"/>
    </source>
</evidence>
<dbReference type="InterPro" id="IPR036875">
    <property type="entry name" value="Znf_CCHC_sf"/>
</dbReference>
<evidence type="ECO:0000313" key="10">
    <source>
        <dbReference type="EMBL" id="KAJ6648539.1"/>
    </source>
</evidence>
<keyword evidence="2" id="KW-0808">Transferase</keyword>
<dbReference type="EMBL" id="WJQU01000001">
    <property type="protein sequence ID" value="KAJ6648539.1"/>
    <property type="molecule type" value="Genomic_DNA"/>
</dbReference>
<accession>A0A9Q0NDZ7</accession>
<feature type="compositionally biased region" description="Basic and acidic residues" evidence="8">
    <location>
        <begin position="425"/>
        <end position="442"/>
    </location>
</feature>
<organism evidence="10 11">
    <name type="scientific">Pseudolycoriella hygida</name>
    <dbReference type="NCBI Taxonomy" id="35572"/>
    <lineage>
        <taxon>Eukaryota</taxon>
        <taxon>Metazoa</taxon>
        <taxon>Ecdysozoa</taxon>
        <taxon>Arthropoda</taxon>
        <taxon>Hexapoda</taxon>
        <taxon>Insecta</taxon>
        <taxon>Pterygota</taxon>
        <taxon>Neoptera</taxon>
        <taxon>Endopterygota</taxon>
        <taxon>Diptera</taxon>
        <taxon>Nematocera</taxon>
        <taxon>Sciaroidea</taxon>
        <taxon>Sciaridae</taxon>
        <taxon>Pseudolycoriella</taxon>
    </lineage>
</organism>
<feature type="domain" description="Reverse transcriptase" evidence="9">
    <location>
        <begin position="633"/>
        <end position="809"/>
    </location>
</feature>
<evidence type="ECO:0000256" key="3">
    <source>
        <dbReference type="ARBA" id="ARBA00022695"/>
    </source>
</evidence>
<dbReference type="CDD" id="cd00303">
    <property type="entry name" value="retropepsin_like"/>
    <property type="match status" value="1"/>
</dbReference>
<sequence length="1130" mass="127236">MGISYFTGFIFQSNESEDVICYEYGFTGNPDIDQVKPQLLLFFTGPVDSGHFRRLTPSIAPSKIHPGKYQIMSPIPAVSTGGARTIIRRLQNPQSIASWTGSTMPTIAPKSQQPVTTKCNQSSMTNNLSAKLLGIGPFDYTLYEESCGIEWKNWHRSFEWYLKANRVEDDNDKFVKLMHMADRKVQELFATLPEPDAVIDGNMNTPTGPMANGLGPNVSQYGIAMAKLNDFFEPKKNPTYERHMFRCLKQGKDEKIGNFITRLRTQAERCEFGSALESNIKDQIIEKCESAKLRRELLKLGDDASLVKVLKAAKIHEAIQQQCKTFDPQSANEKQIGFASGSVNKIDSKPSKPNSNSNANVQCNRCGYLGHFASDKKCPAMGKTCNKCNGRNHFSKVCRSKKRSFNAMNKSAEVKSEQNTSATEPKQDRDEPATKKTATDETVKQIENYRSDMNKWVFCITSASLNDNEIKCKIGGVELVVVIDSGSKFNIVDMNAWKMLKSKNVLAINQRKEAGHSFKSYTGHDMALVGIFEATIERASNSCNADFYVFRDCGKVLIGYDTAQTLGILKMGENVNQINETNQTDGTIHTDRFDDLSQTNAIGKLGKIKDFVVDIPIDANVKPVAQPYRRVPVPLEAAVDKKIDELEEAGIIEKKDDVRVCVDMRRVNEAVIRENHPLPTMEDFLPHIGQGKVFSKLDVKNAFHQVEISEASRPITTFITRKGLYRYTRLMFGIACAPEKFQKIMEVILAGCEGCLNYMDDIIIYGKTRTELDDRVSKVLQRLKEYNVKLNESKCIFGVTELNFLGHRLSADGIKPNWDKVEAIRNFRRPFNVEETRSFLGLVNFVGKFIPDLATLTEPLRRITKKGEQFDVGLGAVLIQLNDKGPRVISYASKSLSDTEKRYCQTEKEALALVWSVERFHFYLYGRNFELITDHKPLEVIFAPVSKPCARIERWVLRLQSYRFKVIYKPGKNNIADPLSRLVVTDGPQPCFDIGTKQHIYSIVAAAAPVAISIAEIEQLSLENPEISAVKESINTNVWNDTSNPFNAFEIELCFVGNMLLRSNRLVMPIKLRQRTIELAHEGHPGITVMKRRLRSKVWWPKVDSDAESYVKKCSGCTMVSAPSAPEPLK</sequence>
<dbReference type="InterPro" id="IPR001878">
    <property type="entry name" value="Znf_CCHC"/>
</dbReference>
<protein>
    <recommendedName>
        <fullName evidence="1">RNA-directed DNA polymerase</fullName>
        <ecNumber evidence="1">2.7.7.49</ecNumber>
    </recommendedName>
</protein>
<dbReference type="InterPro" id="IPR050951">
    <property type="entry name" value="Retrovirus_Pol_polyprotein"/>
</dbReference>
<dbReference type="GO" id="GO:0016787">
    <property type="term" value="F:hydrolase activity"/>
    <property type="evidence" value="ECO:0007669"/>
    <property type="project" value="UniProtKB-KW"/>
</dbReference>
<evidence type="ECO:0000256" key="7">
    <source>
        <dbReference type="ARBA" id="ARBA00022918"/>
    </source>
</evidence>
<dbReference type="InterPro" id="IPR043128">
    <property type="entry name" value="Rev_trsase/Diguanyl_cyclase"/>
</dbReference>
<dbReference type="Gene3D" id="4.10.60.10">
    <property type="entry name" value="Zinc finger, CCHC-type"/>
    <property type="match status" value="1"/>
</dbReference>
<keyword evidence="11" id="KW-1185">Reference proteome</keyword>
<dbReference type="GO" id="GO:0003676">
    <property type="term" value="F:nucleic acid binding"/>
    <property type="evidence" value="ECO:0007669"/>
    <property type="project" value="InterPro"/>
</dbReference>
<dbReference type="SUPFAM" id="SSF57756">
    <property type="entry name" value="Retrovirus zinc finger-like domains"/>
    <property type="match status" value="1"/>
</dbReference>
<dbReference type="Gene3D" id="3.10.10.10">
    <property type="entry name" value="HIV Type 1 Reverse Transcriptase, subunit A, domain 1"/>
    <property type="match status" value="1"/>
</dbReference>
<dbReference type="InterPro" id="IPR041373">
    <property type="entry name" value="RT_RNaseH"/>
</dbReference>
<dbReference type="InterPro" id="IPR000477">
    <property type="entry name" value="RT_dom"/>
</dbReference>
<dbReference type="GO" id="GO:0008270">
    <property type="term" value="F:zinc ion binding"/>
    <property type="evidence" value="ECO:0007669"/>
    <property type="project" value="InterPro"/>
</dbReference>
<evidence type="ECO:0000256" key="6">
    <source>
        <dbReference type="ARBA" id="ARBA00022801"/>
    </source>
</evidence>
<gene>
    <name evidence="10" type="primary">pol_1</name>
    <name evidence="10" type="ORF">Bhyg_03769</name>
</gene>